<keyword evidence="1" id="KW-0812">Transmembrane</keyword>
<keyword evidence="3" id="KW-1185">Reference proteome</keyword>
<sequence length="74" mass="8331">MTLLTFIASIVGTVLSLERINQRVGRYWFNWAVFVFSVVMMFAAINTGASHENQLEPSGVLDRRELGNTGEVIR</sequence>
<dbReference type="Proteomes" id="UP001239462">
    <property type="component" value="Unassembled WGS sequence"/>
</dbReference>
<protein>
    <submittedName>
        <fullName evidence="2">Uncharacterized protein</fullName>
    </submittedName>
</protein>
<dbReference type="EMBL" id="JASZZN010000003">
    <property type="protein sequence ID" value="MDM4014963.1"/>
    <property type="molecule type" value="Genomic_DNA"/>
</dbReference>
<keyword evidence="1" id="KW-0472">Membrane</keyword>
<comment type="caution">
    <text evidence="2">The sequence shown here is derived from an EMBL/GenBank/DDBJ whole genome shotgun (WGS) entry which is preliminary data.</text>
</comment>
<evidence type="ECO:0000313" key="3">
    <source>
        <dbReference type="Proteomes" id="UP001239462"/>
    </source>
</evidence>
<proteinExistence type="predicted"/>
<reference evidence="2 3" key="1">
    <citation type="submission" date="2023-06" db="EMBL/GenBank/DDBJ databases">
        <title>Roseiconus lacunae JC819 isolated from Gulf of Mannar region, Tamil Nadu.</title>
        <authorList>
            <person name="Pk S."/>
            <person name="Ch S."/>
            <person name="Ch V.R."/>
        </authorList>
    </citation>
    <scope>NUCLEOTIDE SEQUENCE [LARGE SCALE GENOMIC DNA]</scope>
    <source>
        <strain evidence="2 3">JC819</strain>
    </source>
</reference>
<evidence type="ECO:0000256" key="1">
    <source>
        <dbReference type="SAM" id="Phobius"/>
    </source>
</evidence>
<dbReference type="RefSeq" id="WP_289162546.1">
    <property type="nucleotide sequence ID" value="NZ_JASZZN010000003.1"/>
</dbReference>
<name>A0ABT7PF23_9BACT</name>
<feature type="transmembrane region" description="Helical" evidence="1">
    <location>
        <begin position="26"/>
        <end position="45"/>
    </location>
</feature>
<organism evidence="2 3">
    <name type="scientific">Roseiconus lacunae</name>
    <dbReference type="NCBI Taxonomy" id="2605694"/>
    <lineage>
        <taxon>Bacteria</taxon>
        <taxon>Pseudomonadati</taxon>
        <taxon>Planctomycetota</taxon>
        <taxon>Planctomycetia</taxon>
        <taxon>Pirellulales</taxon>
        <taxon>Pirellulaceae</taxon>
        <taxon>Roseiconus</taxon>
    </lineage>
</organism>
<accession>A0ABT7PF23</accession>
<evidence type="ECO:0000313" key="2">
    <source>
        <dbReference type="EMBL" id="MDM4014963.1"/>
    </source>
</evidence>
<keyword evidence="1" id="KW-1133">Transmembrane helix</keyword>
<gene>
    <name evidence="2" type="ORF">QTN89_05950</name>
</gene>